<dbReference type="SUPFAM" id="SSF53756">
    <property type="entry name" value="UDP-Glycosyltransferase/glycogen phosphorylase"/>
    <property type="match status" value="1"/>
</dbReference>
<dbReference type="EMBL" id="JBCITM010000005">
    <property type="protein sequence ID" value="MEN1760147.1"/>
    <property type="molecule type" value="Genomic_DNA"/>
</dbReference>
<name>A0ABU9VSK7_9CLOT</name>
<dbReference type="Proteomes" id="UP001407405">
    <property type="component" value="Unassembled WGS sequence"/>
</dbReference>
<dbReference type="PANTHER" id="PTHR48050">
    <property type="entry name" value="STEROL 3-BETA-GLUCOSYLTRANSFERASE"/>
    <property type="match status" value="1"/>
</dbReference>
<organism evidence="1 2">
    <name type="scientific">Anoxynatronum sibiricum</name>
    <dbReference type="NCBI Taxonomy" id="210623"/>
    <lineage>
        <taxon>Bacteria</taxon>
        <taxon>Bacillati</taxon>
        <taxon>Bacillota</taxon>
        <taxon>Clostridia</taxon>
        <taxon>Eubacteriales</taxon>
        <taxon>Clostridiaceae</taxon>
        <taxon>Anoxynatronum</taxon>
    </lineage>
</organism>
<protein>
    <submittedName>
        <fullName evidence="1">Glycosyltransferase</fullName>
    </submittedName>
</protein>
<evidence type="ECO:0000313" key="1">
    <source>
        <dbReference type="EMBL" id="MEN1760147.1"/>
    </source>
</evidence>
<dbReference type="PANTHER" id="PTHR48050:SF13">
    <property type="entry name" value="STEROL 3-BETA-GLUCOSYLTRANSFERASE UGT80A2"/>
    <property type="match status" value="1"/>
</dbReference>
<gene>
    <name evidence="1" type="ORF">AAIG11_06665</name>
</gene>
<reference evidence="1 2" key="1">
    <citation type="submission" date="2024-04" db="EMBL/GenBank/DDBJ databases">
        <title>Genome sequencing and metabolic network reconstruction of aminoacids and betaine degradation by Anoxynatronum sibiricum.</title>
        <authorList>
            <person name="Detkova E.N."/>
            <person name="Boltjanskaja Y.V."/>
            <person name="Mardanov A.V."/>
            <person name="Kevbrin V."/>
        </authorList>
    </citation>
    <scope>NUCLEOTIDE SEQUENCE [LARGE SCALE GENOMIC DNA]</scope>
    <source>
        <strain evidence="1 2">Z-7981</strain>
    </source>
</reference>
<keyword evidence="2" id="KW-1185">Reference proteome</keyword>
<evidence type="ECO:0000313" key="2">
    <source>
        <dbReference type="Proteomes" id="UP001407405"/>
    </source>
</evidence>
<accession>A0ABU9VSK7</accession>
<dbReference type="CDD" id="cd03784">
    <property type="entry name" value="GT1_Gtf-like"/>
    <property type="match status" value="1"/>
</dbReference>
<dbReference type="InterPro" id="IPR050426">
    <property type="entry name" value="Glycosyltransferase_28"/>
</dbReference>
<dbReference type="Gene3D" id="3.40.50.2000">
    <property type="entry name" value="Glycogen Phosphorylase B"/>
    <property type="match status" value="2"/>
</dbReference>
<dbReference type="RefSeq" id="WP_343185468.1">
    <property type="nucleotide sequence ID" value="NZ_JBCITM010000005.1"/>
</dbReference>
<proteinExistence type="predicted"/>
<dbReference type="InterPro" id="IPR002213">
    <property type="entry name" value="UDP_glucos_trans"/>
</dbReference>
<dbReference type="Pfam" id="PF00201">
    <property type="entry name" value="UDPGT"/>
    <property type="match status" value="1"/>
</dbReference>
<sequence>MATILFLIPPFYSHFHPMLTLAEAFRQQDWKVVVGTSDAFAPQVKEAGLQFETVTISRNANTGIAAHTRQAETENERLEAFFQATREGPEATLLVQSRHRQADMLADPEGLIRQVNVLNRHHSPTLWVVDQLSYGATLAMKCLKLPFITFCPPHPFSIPSAEGLFGVPVRWPASFHPDPQQMAMVEATATEARTLFTERFQEMLNRHGSQETVTNAFAETSPLAVVYQYPLVGGQSVENRQSIHAGYCFKPQPLPLEWEKKLARWERGKGRPRILLSFGTFLSRREDVLRRCVRGIRQAFPQSHILLAAGDSLPLLVSLADDRTMVEAFLPQTALYSQVDLVIHHGGCNTFVESLYFGKPMVMLPFSSDQFHIAADAEAMGVAQVLVPNTFTSEDLTAALNHALAMETRQKVCHWQQELHQRGPAYACREVVKRCFGT</sequence>
<comment type="caution">
    <text evidence="1">The sequence shown here is derived from an EMBL/GenBank/DDBJ whole genome shotgun (WGS) entry which is preliminary data.</text>
</comment>